<dbReference type="GO" id="GO:0005886">
    <property type="term" value="C:plasma membrane"/>
    <property type="evidence" value="ECO:0007669"/>
    <property type="project" value="UniProtKB-SubCell"/>
</dbReference>
<dbReference type="InterPro" id="IPR020846">
    <property type="entry name" value="MFS_dom"/>
</dbReference>
<organism evidence="8 9">
    <name type="scientific">Evansella caseinilytica</name>
    <dbReference type="NCBI Taxonomy" id="1503961"/>
    <lineage>
        <taxon>Bacteria</taxon>
        <taxon>Bacillati</taxon>
        <taxon>Bacillota</taxon>
        <taxon>Bacilli</taxon>
        <taxon>Bacillales</taxon>
        <taxon>Bacillaceae</taxon>
        <taxon>Evansella</taxon>
    </lineage>
</organism>
<feature type="domain" description="Major facilitator superfamily (MFS) profile" evidence="7">
    <location>
        <begin position="1"/>
        <end position="370"/>
    </location>
</feature>
<feature type="transmembrane region" description="Helical" evidence="6">
    <location>
        <begin position="195"/>
        <end position="220"/>
    </location>
</feature>
<dbReference type="InterPro" id="IPR011701">
    <property type="entry name" value="MFS"/>
</dbReference>
<evidence type="ECO:0000256" key="2">
    <source>
        <dbReference type="ARBA" id="ARBA00022448"/>
    </source>
</evidence>
<feature type="transmembrane region" description="Helical" evidence="6">
    <location>
        <begin position="348"/>
        <end position="368"/>
    </location>
</feature>
<dbReference type="Pfam" id="PF07690">
    <property type="entry name" value="MFS_1"/>
    <property type="match status" value="1"/>
</dbReference>
<dbReference type="AlphaFoldDB" id="A0A1H3RNG9"/>
<dbReference type="InterPro" id="IPR036259">
    <property type="entry name" value="MFS_trans_sf"/>
</dbReference>
<evidence type="ECO:0000256" key="4">
    <source>
        <dbReference type="ARBA" id="ARBA00022989"/>
    </source>
</evidence>
<dbReference type="SUPFAM" id="SSF103473">
    <property type="entry name" value="MFS general substrate transporter"/>
    <property type="match status" value="1"/>
</dbReference>
<feature type="transmembrane region" description="Helical" evidence="6">
    <location>
        <begin position="317"/>
        <end position="336"/>
    </location>
</feature>
<reference evidence="9" key="1">
    <citation type="submission" date="2016-10" db="EMBL/GenBank/DDBJ databases">
        <authorList>
            <person name="Varghese N."/>
            <person name="Submissions S."/>
        </authorList>
    </citation>
    <scope>NUCLEOTIDE SEQUENCE [LARGE SCALE GENOMIC DNA]</scope>
    <source>
        <strain evidence="9">SP</strain>
    </source>
</reference>
<feature type="transmembrane region" description="Helical" evidence="6">
    <location>
        <begin position="258"/>
        <end position="276"/>
    </location>
</feature>
<dbReference type="Gene3D" id="1.20.1250.20">
    <property type="entry name" value="MFS general substrate transporter like domains"/>
    <property type="match status" value="2"/>
</dbReference>
<evidence type="ECO:0000256" key="5">
    <source>
        <dbReference type="ARBA" id="ARBA00023136"/>
    </source>
</evidence>
<evidence type="ECO:0000256" key="6">
    <source>
        <dbReference type="SAM" id="Phobius"/>
    </source>
</evidence>
<accession>A0A1H3RNG9</accession>
<sequence length="381" mass="42947">MKKIMYTIFIFNFLFSLLTAILPLLVYDLTKTPSTSGYVLTTFMLALIASRLLLFKFYIKELILLKFGLFFYCLGFVVLTIFSNYLLPFYVGAVFFGIGVGTVAPALLTMITNIDGNKKLMIGLHNSFMGVASAIAPLVGVFLFYNIEQKLYLYFSLFFLALTILIPSFFVKAGISDNDDSKNSTSKFNKRIFKLDYLSNYFTFLLTSISYGSIIAYLPILLEQINLRIDMFYFFFWSFFVLAQLYMPAICSYLSEKLLMTLSILIIALSTVLLGFSSNDVLLIFNAVMFGFSYGGLMNIFYNRIAMVKDNKSKTNAFSIFGLMSYLGVGLGAMLLSPIANNSLTKVFIISAIFPVGALIINLLFASISNKRAEWKTRLRA</sequence>
<dbReference type="EMBL" id="FNPI01000008">
    <property type="protein sequence ID" value="SDZ26449.1"/>
    <property type="molecule type" value="Genomic_DNA"/>
</dbReference>
<feature type="transmembrane region" description="Helical" evidence="6">
    <location>
        <begin position="89"/>
        <end position="111"/>
    </location>
</feature>
<keyword evidence="2" id="KW-0813">Transport</keyword>
<keyword evidence="5 6" id="KW-0472">Membrane</keyword>
<dbReference type="PANTHER" id="PTHR23531">
    <property type="entry name" value="QUINOLENE RESISTANCE PROTEIN NORA"/>
    <property type="match status" value="1"/>
</dbReference>
<keyword evidence="3 6" id="KW-0812">Transmembrane</keyword>
<dbReference type="STRING" id="1503961.SAMN05421736_108168"/>
<dbReference type="GO" id="GO:0022857">
    <property type="term" value="F:transmembrane transporter activity"/>
    <property type="evidence" value="ECO:0007669"/>
    <property type="project" value="InterPro"/>
</dbReference>
<dbReference type="InterPro" id="IPR052714">
    <property type="entry name" value="MFS_Exporter"/>
</dbReference>
<name>A0A1H3RNG9_9BACI</name>
<evidence type="ECO:0000259" key="7">
    <source>
        <dbReference type="PROSITE" id="PS50850"/>
    </source>
</evidence>
<feature type="transmembrane region" description="Helical" evidence="6">
    <location>
        <begin position="282"/>
        <end position="305"/>
    </location>
</feature>
<feature type="transmembrane region" description="Helical" evidence="6">
    <location>
        <begin position="123"/>
        <end position="145"/>
    </location>
</feature>
<dbReference type="PROSITE" id="PS50850">
    <property type="entry name" value="MFS"/>
    <property type="match status" value="1"/>
</dbReference>
<keyword evidence="9" id="KW-1185">Reference proteome</keyword>
<feature type="transmembrane region" description="Helical" evidence="6">
    <location>
        <begin position="62"/>
        <end position="83"/>
    </location>
</feature>
<evidence type="ECO:0000256" key="1">
    <source>
        <dbReference type="ARBA" id="ARBA00004651"/>
    </source>
</evidence>
<comment type="subcellular location">
    <subcellularLocation>
        <location evidence="1">Cell membrane</location>
        <topology evidence="1">Multi-pass membrane protein</topology>
    </subcellularLocation>
</comment>
<dbReference type="Proteomes" id="UP000198935">
    <property type="component" value="Unassembled WGS sequence"/>
</dbReference>
<feature type="transmembrane region" description="Helical" evidence="6">
    <location>
        <begin position="151"/>
        <end position="175"/>
    </location>
</feature>
<proteinExistence type="predicted"/>
<evidence type="ECO:0000313" key="9">
    <source>
        <dbReference type="Proteomes" id="UP000198935"/>
    </source>
</evidence>
<evidence type="ECO:0000256" key="3">
    <source>
        <dbReference type="ARBA" id="ARBA00022692"/>
    </source>
</evidence>
<protein>
    <submittedName>
        <fullName evidence="8">Cyanate permease</fullName>
    </submittedName>
</protein>
<feature type="transmembrane region" description="Helical" evidence="6">
    <location>
        <begin position="7"/>
        <end position="26"/>
    </location>
</feature>
<dbReference type="PANTHER" id="PTHR23531:SF2">
    <property type="entry name" value="PERMEASE"/>
    <property type="match status" value="1"/>
</dbReference>
<feature type="transmembrane region" description="Helical" evidence="6">
    <location>
        <begin position="232"/>
        <end position="251"/>
    </location>
</feature>
<feature type="transmembrane region" description="Helical" evidence="6">
    <location>
        <begin position="38"/>
        <end position="55"/>
    </location>
</feature>
<keyword evidence="4 6" id="KW-1133">Transmembrane helix</keyword>
<gene>
    <name evidence="8" type="ORF">SAMN05421736_108168</name>
</gene>
<evidence type="ECO:0000313" key="8">
    <source>
        <dbReference type="EMBL" id="SDZ26449.1"/>
    </source>
</evidence>